<feature type="domain" description="Helicase C-terminal" evidence="7">
    <location>
        <begin position="61"/>
        <end position="216"/>
    </location>
</feature>
<keyword evidence="2" id="KW-0378">Hydrolase</keyword>
<proteinExistence type="predicted"/>
<evidence type="ECO:0000313" key="8">
    <source>
        <dbReference type="EMBL" id="KAG0727067.1"/>
    </source>
</evidence>
<evidence type="ECO:0000256" key="3">
    <source>
        <dbReference type="ARBA" id="ARBA00022806"/>
    </source>
</evidence>
<dbReference type="Pfam" id="PF00271">
    <property type="entry name" value="Helicase_C"/>
    <property type="match status" value="1"/>
</dbReference>
<organism evidence="8 9">
    <name type="scientific">Chionoecetes opilio</name>
    <name type="common">Atlantic snow crab</name>
    <name type="synonym">Cancer opilio</name>
    <dbReference type="NCBI Taxonomy" id="41210"/>
    <lineage>
        <taxon>Eukaryota</taxon>
        <taxon>Metazoa</taxon>
        <taxon>Ecdysozoa</taxon>
        <taxon>Arthropoda</taxon>
        <taxon>Crustacea</taxon>
        <taxon>Multicrustacea</taxon>
        <taxon>Malacostraca</taxon>
        <taxon>Eumalacostraca</taxon>
        <taxon>Eucarida</taxon>
        <taxon>Decapoda</taxon>
        <taxon>Pleocyemata</taxon>
        <taxon>Brachyura</taxon>
        <taxon>Eubrachyura</taxon>
        <taxon>Majoidea</taxon>
        <taxon>Majidae</taxon>
        <taxon>Chionoecetes</taxon>
    </lineage>
</organism>
<comment type="caution">
    <text evidence="8">The sequence shown here is derived from an EMBL/GenBank/DDBJ whole genome shotgun (WGS) entry which is preliminary data.</text>
</comment>
<feature type="compositionally biased region" description="Polar residues" evidence="6">
    <location>
        <begin position="202"/>
        <end position="213"/>
    </location>
</feature>
<protein>
    <submittedName>
        <fullName evidence="8">ATP-dependent RNA helicase SUPV3L1, mitochondrial</fullName>
    </submittedName>
</protein>
<feature type="region of interest" description="Disordered" evidence="6">
    <location>
        <begin position="180"/>
        <end position="234"/>
    </location>
</feature>
<evidence type="ECO:0000256" key="2">
    <source>
        <dbReference type="ARBA" id="ARBA00022801"/>
    </source>
</evidence>
<name>A0A8J5D2E8_CHIOP</name>
<dbReference type="GO" id="GO:0045025">
    <property type="term" value="C:mitochondrial degradosome"/>
    <property type="evidence" value="ECO:0007669"/>
    <property type="project" value="TreeGrafter"/>
</dbReference>
<keyword evidence="9" id="KW-1185">Reference proteome</keyword>
<dbReference type="PANTHER" id="PTHR12131">
    <property type="entry name" value="ATP-DEPENDENT RNA AND DNA HELICASE"/>
    <property type="match status" value="1"/>
</dbReference>
<comment type="catalytic activity">
    <reaction evidence="5">
        <text>ATP + H2O = ADP + phosphate + H(+)</text>
        <dbReference type="Rhea" id="RHEA:13065"/>
        <dbReference type="ChEBI" id="CHEBI:15377"/>
        <dbReference type="ChEBI" id="CHEBI:15378"/>
        <dbReference type="ChEBI" id="CHEBI:30616"/>
        <dbReference type="ChEBI" id="CHEBI:43474"/>
        <dbReference type="ChEBI" id="CHEBI:456216"/>
        <dbReference type="EC" id="3.6.4.13"/>
    </reaction>
</comment>
<evidence type="ECO:0000256" key="4">
    <source>
        <dbReference type="ARBA" id="ARBA00022840"/>
    </source>
</evidence>
<feature type="region of interest" description="Disordered" evidence="6">
    <location>
        <begin position="262"/>
        <end position="288"/>
    </location>
</feature>
<dbReference type="InterPro" id="IPR027417">
    <property type="entry name" value="P-loop_NTPase"/>
</dbReference>
<dbReference type="AlphaFoldDB" id="A0A8J5D2E8"/>
<dbReference type="SUPFAM" id="SSF52540">
    <property type="entry name" value="P-loop containing nucleoside triphosphate hydrolases"/>
    <property type="match status" value="1"/>
</dbReference>
<dbReference type="PROSITE" id="PS51194">
    <property type="entry name" value="HELICASE_CTER"/>
    <property type="match status" value="1"/>
</dbReference>
<accession>A0A8J5D2E8</accession>
<gene>
    <name evidence="8" type="primary">SUPV3L1</name>
    <name evidence="8" type="ORF">GWK47_035406</name>
</gene>
<dbReference type="OrthoDB" id="6692397at2759"/>
<keyword evidence="4" id="KW-0067">ATP-binding</keyword>
<dbReference type="GO" id="GO:0005524">
    <property type="term" value="F:ATP binding"/>
    <property type="evidence" value="ECO:0007669"/>
    <property type="project" value="UniProtKB-KW"/>
</dbReference>
<evidence type="ECO:0000256" key="1">
    <source>
        <dbReference type="ARBA" id="ARBA00022741"/>
    </source>
</evidence>
<dbReference type="GO" id="GO:0000965">
    <property type="term" value="P:mitochondrial RNA 3'-end processing"/>
    <property type="evidence" value="ECO:0007669"/>
    <property type="project" value="TreeGrafter"/>
</dbReference>
<dbReference type="GO" id="GO:0003724">
    <property type="term" value="F:RNA helicase activity"/>
    <property type="evidence" value="ECO:0007669"/>
    <property type="project" value="UniProtKB-EC"/>
</dbReference>
<dbReference type="PANTHER" id="PTHR12131:SF1">
    <property type="entry name" value="ATP-DEPENDENT RNA HELICASE SUPV3L1, MITOCHONDRIAL-RELATED"/>
    <property type="match status" value="1"/>
</dbReference>
<evidence type="ECO:0000313" key="9">
    <source>
        <dbReference type="Proteomes" id="UP000770661"/>
    </source>
</evidence>
<dbReference type="Gene3D" id="1.20.58.1080">
    <property type="match status" value="1"/>
</dbReference>
<feature type="compositionally biased region" description="Basic residues" evidence="6">
    <location>
        <begin position="224"/>
        <end position="234"/>
    </location>
</feature>
<sequence>MASVHCMWAWTRALLGSMPRRSMVWGGVPIGLVHEVGPLGAGEEVEVRRYKRLTELTVEDYALQTLDNVQPGDCIVCFSKRDIHYVTREIERRGHEVAVIYGGGLPPGTKLAQAYKFNDPKHPCKIMVATDAIGMGLNLYRFPDMFPEGELVRDLQRELDGLIQDGVTHIVRLLRNSDARTSTTAAETEDTFIMDQRKKSSSRANPTLPLTSSEDMHREAATPHKGKFPGQYRKKSLTRGNLTERLLAQGLLSPKMLAELQREWKQQGAEEGEDQDSIRPRRNKPGKR</sequence>
<dbReference type="InterPro" id="IPR001650">
    <property type="entry name" value="Helicase_C-like"/>
</dbReference>
<dbReference type="Proteomes" id="UP000770661">
    <property type="component" value="Unassembled WGS sequence"/>
</dbReference>
<dbReference type="EMBL" id="JACEEZ010003739">
    <property type="protein sequence ID" value="KAG0727067.1"/>
    <property type="molecule type" value="Genomic_DNA"/>
</dbReference>
<evidence type="ECO:0000256" key="5">
    <source>
        <dbReference type="ARBA" id="ARBA00047984"/>
    </source>
</evidence>
<keyword evidence="1" id="KW-0547">Nucleotide-binding</keyword>
<dbReference type="InterPro" id="IPR050699">
    <property type="entry name" value="RNA-DNA_Helicase"/>
</dbReference>
<dbReference type="GO" id="GO:0016787">
    <property type="term" value="F:hydrolase activity"/>
    <property type="evidence" value="ECO:0007669"/>
    <property type="project" value="UniProtKB-KW"/>
</dbReference>
<evidence type="ECO:0000259" key="7">
    <source>
        <dbReference type="PROSITE" id="PS51194"/>
    </source>
</evidence>
<dbReference type="Gene3D" id="3.40.50.300">
    <property type="entry name" value="P-loop containing nucleotide triphosphate hydrolases"/>
    <property type="match status" value="2"/>
</dbReference>
<keyword evidence="3 8" id="KW-0347">Helicase</keyword>
<reference evidence="8" key="1">
    <citation type="submission" date="2020-07" db="EMBL/GenBank/DDBJ databases">
        <title>The High-quality genome of the commercially important snow crab, Chionoecetes opilio.</title>
        <authorList>
            <person name="Jeong J.-H."/>
            <person name="Ryu S."/>
        </authorList>
    </citation>
    <scope>NUCLEOTIDE SEQUENCE</scope>
    <source>
        <strain evidence="8">MADBK_172401_WGS</strain>
        <tissue evidence="8">Digestive gland</tissue>
    </source>
</reference>
<evidence type="ECO:0000256" key="6">
    <source>
        <dbReference type="SAM" id="MobiDB-lite"/>
    </source>
</evidence>